<dbReference type="VEuPathDB" id="FungiDB:TEQG_02632"/>
<evidence type="ECO:0000313" key="3">
    <source>
        <dbReference type="Proteomes" id="UP000009169"/>
    </source>
</evidence>
<proteinExistence type="predicted"/>
<dbReference type="Proteomes" id="UP000009169">
    <property type="component" value="Unassembled WGS sequence"/>
</dbReference>
<dbReference type="AlphaFoldDB" id="F2PNY4"/>
<name>F2PNY4_TRIEC</name>
<dbReference type="HOGENOM" id="CLU_1349747_0_0_1"/>
<evidence type="ECO:0000256" key="1">
    <source>
        <dbReference type="SAM" id="MobiDB-lite"/>
    </source>
</evidence>
<protein>
    <submittedName>
        <fullName evidence="2">Uncharacterized protein</fullName>
    </submittedName>
</protein>
<organism evidence="2 3">
    <name type="scientific">Trichophyton equinum (strain ATCC MYA-4606 / CBS 127.97)</name>
    <name type="common">Horse ringworm fungus</name>
    <dbReference type="NCBI Taxonomy" id="559882"/>
    <lineage>
        <taxon>Eukaryota</taxon>
        <taxon>Fungi</taxon>
        <taxon>Dikarya</taxon>
        <taxon>Ascomycota</taxon>
        <taxon>Pezizomycotina</taxon>
        <taxon>Eurotiomycetes</taxon>
        <taxon>Eurotiomycetidae</taxon>
        <taxon>Onygenales</taxon>
        <taxon>Arthrodermataceae</taxon>
        <taxon>Trichophyton</taxon>
    </lineage>
</organism>
<keyword evidence="3" id="KW-1185">Reference proteome</keyword>
<evidence type="ECO:0000313" key="2">
    <source>
        <dbReference type="EMBL" id="EGE03602.1"/>
    </source>
</evidence>
<reference evidence="3" key="1">
    <citation type="journal article" date="2012" name="MBio">
        <title>Comparative genome analysis of Trichophyton rubrum and related dermatophytes reveals candidate genes involved in infection.</title>
        <authorList>
            <person name="Martinez D.A."/>
            <person name="Oliver B.G."/>
            <person name="Graeser Y."/>
            <person name="Goldberg J.M."/>
            <person name="Li W."/>
            <person name="Martinez-Rossi N.M."/>
            <person name="Monod M."/>
            <person name="Shelest E."/>
            <person name="Barton R.C."/>
            <person name="Birch E."/>
            <person name="Brakhage A.A."/>
            <person name="Chen Z."/>
            <person name="Gurr S.J."/>
            <person name="Heiman D."/>
            <person name="Heitman J."/>
            <person name="Kosti I."/>
            <person name="Rossi A."/>
            <person name="Saif S."/>
            <person name="Samalova M."/>
            <person name="Saunders C.W."/>
            <person name="Shea T."/>
            <person name="Summerbell R.C."/>
            <person name="Xu J."/>
            <person name="Young S."/>
            <person name="Zeng Q."/>
            <person name="Birren B.W."/>
            <person name="Cuomo C.A."/>
            <person name="White T.C."/>
        </authorList>
    </citation>
    <scope>NUCLEOTIDE SEQUENCE [LARGE SCALE GENOMIC DNA]</scope>
    <source>
        <strain evidence="3">ATCC MYA-4606 / CBS 127.97</strain>
    </source>
</reference>
<dbReference type="EMBL" id="DS995728">
    <property type="protein sequence ID" value="EGE03602.1"/>
    <property type="molecule type" value="Genomic_DNA"/>
</dbReference>
<gene>
    <name evidence="2" type="ORF">TEQG_02632</name>
</gene>
<feature type="region of interest" description="Disordered" evidence="1">
    <location>
        <begin position="1"/>
        <end position="33"/>
    </location>
</feature>
<sequence>MDNGREPEVSPRAVKGPLKRRAGREQAQQKARVGLLRQLSSPGTSRDISLQGYGQSTPALARGTSVCCFKTWLISSYQIPRCSGVAKRRDRQAAAQPPWPTSFYRELLDVRFMTPVDDTHKGAHCEKENRQDGIIIDGVGDAVQEGDENCRYLLRKAVSSMRYPGDEATSIGYETAQLIERMKAIDQATPHFQTSQAEAMRPF</sequence>
<accession>F2PNY4</accession>